<organism evidence="3 5">
    <name type="scientific">Legionella gratiana</name>
    <dbReference type="NCBI Taxonomy" id="45066"/>
    <lineage>
        <taxon>Bacteria</taxon>
        <taxon>Pseudomonadati</taxon>
        <taxon>Pseudomonadota</taxon>
        <taxon>Gammaproteobacteria</taxon>
        <taxon>Legionellales</taxon>
        <taxon>Legionellaceae</taxon>
        <taxon>Legionella</taxon>
    </lineage>
</organism>
<gene>
    <name evidence="2" type="ORF">Lgra_1663</name>
    <name evidence="3" type="ORF">NCTC12388_01193</name>
</gene>
<evidence type="ECO:0000313" key="4">
    <source>
        <dbReference type="Proteomes" id="UP000054691"/>
    </source>
</evidence>
<dbReference type="EMBL" id="LNYE01000022">
    <property type="protein sequence ID" value="KTD10697.1"/>
    <property type="molecule type" value="Genomic_DNA"/>
</dbReference>
<evidence type="ECO:0000313" key="2">
    <source>
        <dbReference type="EMBL" id="KTD10697.1"/>
    </source>
</evidence>
<feature type="region of interest" description="Disordered" evidence="1">
    <location>
        <begin position="441"/>
        <end position="495"/>
    </location>
</feature>
<evidence type="ECO:0000313" key="5">
    <source>
        <dbReference type="Proteomes" id="UP000254476"/>
    </source>
</evidence>
<dbReference type="EMBL" id="UGOB01000001">
    <property type="protein sequence ID" value="STX43728.1"/>
    <property type="molecule type" value="Genomic_DNA"/>
</dbReference>
<dbReference type="RefSeq" id="WP_058498808.1">
    <property type="nucleotide sequence ID" value="NZ_CAAAHW010000001.1"/>
</dbReference>
<reference evidence="3 5" key="2">
    <citation type="submission" date="2018-06" db="EMBL/GenBank/DDBJ databases">
        <authorList>
            <consortium name="Pathogen Informatics"/>
            <person name="Doyle S."/>
        </authorList>
    </citation>
    <scope>NUCLEOTIDE SEQUENCE [LARGE SCALE GENOMIC DNA]</scope>
    <source>
        <strain evidence="3 5">NCTC12388</strain>
    </source>
</reference>
<dbReference type="STRING" id="45066.Lgra_1663"/>
<dbReference type="OrthoDB" id="5651348at2"/>
<name>A0A378J973_9GAMM</name>
<proteinExistence type="predicted"/>
<dbReference type="Proteomes" id="UP000254476">
    <property type="component" value="Unassembled WGS sequence"/>
</dbReference>
<dbReference type="Proteomes" id="UP000054691">
    <property type="component" value="Unassembled WGS sequence"/>
</dbReference>
<sequence>MTFRKGVFDFLDSRKILRELTPEAEKAHLQKFRHKIGLSEFDFQTTAFNNHDHDRVRDYTGFKVQIGEDKENTFNKLLQGKEPEKIEIQEAFKRAFQKEEFYDKAKESYNASMLAFKDIMQKVPDPYSVQDITDELIRIQTNARNAIAAQQKIELERFKKEIESQTPNLKIVSNIDDEDKIKEIKDKLIKDLENTHKTQLDAFDTATKANESLLTNASKNQMELFILAAQLEKYAAGQSDARKRQEMYAQIEAARQEMQKRLGKTPEDEDIAIGNISDSGMNISAIDPKDLQFIYTLTGKKIEQKKPGLWTIEFSPRIFDPGYYLSYPANQEKPKADMIAMAQMIRAAGFNGIKMTVDFPNDPYTEKLRLKQAYEACLEAGFPPVEYGPDGKPKKPQRIVLIDSKGREVNINELFKDDGPKLSALHEQAKQRKIELDSRKDALVTSKKSPPEITNALKSDLHNAKYKGKSEEEKRAAEKDEKQLEERVDKVLKGP</sequence>
<feature type="compositionally biased region" description="Basic and acidic residues" evidence="1">
    <location>
        <begin position="459"/>
        <end position="495"/>
    </location>
</feature>
<accession>A0A378J973</accession>
<evidence type="ECO:0000313" key="3">
    <source>
        <dbReference type="EMBL" id="STX43728.1"/>
    </source>
</evidence>
<protein>
    <submittedName>
        <fullName evidence="3">Coiled coil domain protein</fullName>
    </submittedName>
    <submittedName>
        <fullName evidence="2">Coiled coil domain-containing protein</fullName>
    </submittedName>
</protein>
<keyword evidence="4" id="KW-1185">Reference proteome</keyword>
<evidence type="ECO:0000256" key="1">
    <source>
        <dbReference type="SAM" id="MobiDB-lite"/>
    </source>
</evidence>
<dbReference type="AlphaFoldDB" id="A0A378J973"/>
<reference evidence="2 4" key="1">
    <citation type="submission" date="2015-11" db="EMBL/GenBank/DDBJ databases">
        <title>Genomic analysis of 38 Legionella species identifies large and diverse effector repertoires.</title>
        <authorList>
            <person name="Burstein D."/>
            <person name="Amaro F."/>
            <person name="Zusman T."/>
            <person name="Lifshitz Z."/>
            <person name="Cohen O."/>
            <person name="Gilbert J.A."/>
            <person name="Pupko T."/>
            <person name="Shuman H.A."/>
            <person name="Segal G."/>
        </authorList>
    </citation>
    <scope>NUCLEOTIDE SEQUENCE [LARGE SCALE GENOMIC DNA]</scope>
    <source>
        <strain evidence="2 4">Lyon 8420412</strain>
    </source>
</reference>